<accession>A0AAV7NS76</accession>
<name>A0AAV7NS76_PLEWA</name>
<feature type="compositionally biased region" description="Basic and acidic residues" evidence="1">
    <location>
        <begin position="167"/>
        <end position="178"/>
    </location>
</feature>
<dbReference type="Proteomes" id="UP001066276">
    <property type="component" value="Chromosome 8"/>
</dbReference>
<keyword evidence="3" id="KW-1185">Reference proteome</keyword>
<dbReference type="AlphaFoldDB" id="A0AAV7NS76"/>
<dbReference type="EMBL" id="JANPWB010000012">
    <property type="protein sequence ID" value="KAJ1117879.1"/>
    <property type="molecule type" value="Genomic_DNA"/>
</dbReference>
<sequence length="199" mass="21713">MLSSHCSSWAGTVWDTPSRSSTHDVPAFFTGVVGAGGVSRRLRQAEQPLRIQALGQSLPRAPSVASTESAQAQAESAQNQSDCPGEIREACEALEKKCDLRSLRTQALEETAGAMKDELRTQMEETQTGLFDHACHRCELAPLPHLRYRAHAFPWKHGNAFRRARRQFPDSRTKREEGLGEGMEGVPSRDAAVAGGDAS</sequence>
<evidence type="ECO:0000313" key="2">
    <source>
        <dbReference type="EMBL" id="KAJ1117879.1"/>
    </source>
</evidence>
<evidence type="ECO:0000256" key="1">
    <source>
        <dbReference type="SAM" id="MobiDB-lite"/>
    </source>
</evidence>
<proteinExistence type="predicted"/>
<feature type="compositionally biased region" description="Low complexity" evidence="1">
    <location>
        <begin position="63"/>
        <end position="81"/>
    </location>
</feature>
<gene>
    <name evidence="2" type="ORF">NDU88_006075</name>
</gene>
<feature type="region of interest" description="Disordered" evidence="1">
    <location>
        <begin position="164"/>
        <end position="199"/>
    </location>
</feature>
<organism evidence="2 3">
    <name type="scientific">Pleurodeles waltl</name>
    <name type="common">Iberian ribbed newt</name>
    <dbReference type="NCBI Taxonomy" id="8319"/>
    <lineage>
        <taxon>Eukaryota</taxon>
        <taxon>Metazoa</taxon>
        <taxon>Chordata</taxon>
        <taxon>Craniata</taxon>
        <taxon>Vertebrata</taxon>
        <taxon>Euteleostomi</taxon>
        <taxon>Amphibia</taxon>
        <taxon>Batrachia</taxon>
        <taxon>Caudata</taxon>
        <taxon>Salamandroidea</taxon>
        <taxon>Salamandridae</taxon>
        <taxon>Pleurodelinae</taxon>
        <taxon>Pleurodeles</taxon>
    </lineage>
</organism>
<evidence type="ECO:0000313" key="3">
    <source>
        <dbReference type="Proteomes" id="UP001066276"/>
    </source>
</evidence>
<reference evidence="2" key="1">
    <citation type="journal article" date="2022" name="bioRxiv">
        <title>Sequencing and chromosome-scale assembly of the giantPleurodeles waltlgenome.</title>
        <authorList>
            <person name="Brown T."/>
            <person name="Elewa A."/>
            <person name="Iarovenko S."/>
            <person name="Subramanian E."/>
            <person name="Araus A.J."/>
            <person name="Petzold A."/>
            <person name="Susuki M."/>
            <person name="Suzuki K.-i.T."/>
            <person name="Hayashi T."/>
            <person name="Toyoda A."/>
            <person name="Oliveira C."/>
            <person name="Osipova E."/>
            <person name="Leigh N.D."/>
            <person name="Simon A."/>
            <person name="Yun M.H."/>
        </authorList>
    </citation>
    <scope>NUCLEOTIDE SEQUENCE</scope>
    <source>
        <strain evidence="2">20211129_DDA</strain>
        <tissue evidence="2">Liver</tissue>
    </source>
</reference>
<protein>
    <submittedName>
        <fullName evidence="2">Uncharacterized protein</fullName>
    </submittedName>
</protein>
<comment type="caution">
    <text evidence="2">The sequence shown here is derived from an EMBL/GenBank/DDBJ whole genome shotgun (WGS) entry which is preliminary data.</text>
</comment>
<feature type="region of interest" description="Disordered" evidence="1">
    <location>
        <begin position="60"/>
        <end position="81"/>
    </location>
</feature>